<dbReference type="EMBL" id="JADWDC010000033">
    <property type="protein sequence ID" value="MCC0178026.1"/>
    <property type="molecule type" value="Genomic_DNA"/>
</dbReference>
<dbReference type="Pfam" id="PF07729">
    <property type="entry name" value="FCD"/>
    <property type="match status" value="1"/>
</dbReference>
<keyword evidence="6" id="KW-1185">Reference proteome</keyword>
<accession>A0A964BSM8</accession>
<dbReference type="Gene3D" id="1.20.120.530">
    <property type="entry name" value="GntR ligand-binding domain-like"/>
    <property type="match status" value="1"/>
</dbReference>
<keyword evidence="1" id="KW-0805">Transcription regulation</keyword>
<name>A0A964BSM8_9CYAN</name>
<dbReference type="GO" id="GO:0003700">
    <property type="term" value="F:DNA-binding transcription factor activity"/>
    <property type="evidence" value="ECO:0007669"/>
    <property type="project" value="InterPro"/>
</dbReference>
<evidence type="ECO:0000259" key="4">
    <source>
        <dbReference type="PROSITE" id="PS50949"/>
    </source>
</evidence>
<evidence type="ECO:0000256" key="3">
    <source>
        <dbReference type="ARBA" id="ARBA00023163"/>
    </source>
</evidence>
<evidence type="ECO:0000313" key="5">
    <source>
        <dbReference type="EMBL" id="MCC0178026.1"/>
    </source>
</evidence>
<dbReference type="Gene3D" id="1.10.10.10">
    <property type="entry name" value="Winged helix-like DNA-binding domain superfamily/Winged helix DNA-binding domain"/>
    <property type="match status" value="1"/>
</dbReference>
<keyword evidence="2" id="KW-0238">DNA-binding</keyword>
<dbReference type="InterPro" id="IPR000524">
    <property type="entry name" value="Tscrpt_reg_HTH_GntR"/>
</dbReference>
<dbReference type="PANTHER" id="PTHR43537">
    <property type="entry name" value="TRANSCRIPTIONAL REGULATOR, GNTR FAMILY"/>
    <property type="match status" value="1"/>
</dbReference>
<organism evidence="5 6">
    <name type="scientific">Waterburya agarophytonicola KI4</name>
    <dbReference type="NCBI Taxonomy" id="2874699"/>
    <lineage>
        <taxon>Bacteria</taxon>
        <taxon>Bacillati</taxon>
        <taxon>Cyanobacteriota</taxon>
        <taxon>Cyanophyceae</taxon>
        <taxon>Pleurocapsales</taxon>
        <taxon>Hyellaceae</taxon>
        <taxon>Waterburya</taxon>
        <taxon>Waterburya agarophytonicola</taxon>
    </lineage>
</organism>
<feature type="domain" description="HTH gntR-type" evidence="4">
    <location>
        <begin position="8"/>
        <end position="75"/>
    </location>
</feature>
<keyword evidence="3" id="KW-0804">Transcription</keyword>
<comment type="caution">
    <text evidence="5">The sequence shown here is derived from an EMBL/GenBank/DDBJ whole genome shotgun (WGS) entry which is preliminary data.</text>
</comment>
<dbReference type="InterPro" id="IPR036388">
    <property type="entry name" value="WH-like_DNA-bd_sf"/>
</dbReference>
<dbReference type="PANTHER" id="PTHR43537:SF24">
    <property type="entry name" value="GLUCONATE OPERON TRANSCRIPTIONAL REPRESSOR"/>
    <property type="match status" value="1"/>
</dbReference>
<dbReference type="GO" id="GO:0003677">
    <property type="term" value="F:DNA binding"/>
    <property type="evidence" value="ECO:0007669"/>
    <property type="project" value="UniProtKB-KW"/>
</dbReference>
<dbReference type="SUPFAM" id="SSF48008">
    <property type="entry name" value="GntR ligand-binding domain-like"/>
    <property type="match status" value="1"/>
</dbReference>
<dbReference type="SMART" id="SM00345">
    <property type="entry name" value="HTH_GNTR"/>
    <property type="match status" value="1"/>
</dbReference>
<gene>
    <name evidence="5" type="ORF">I4641_13660</name>
</gene>
<evidence type="ECO:0000256" key="2">
    <source>
        <dbReference type="ARBA" id="ARBA00023125"/>
    </source>
</evidence>
<dbReference type="RefSeq" id="WP_229641092.1">
    <property type="nucleotide sequence ID" value="NZ_JADWDC010000033.1"/>
</dbReference>
<dbReference type="AlphaFoldDB" id="A0A964BSM8"/>
<dbReference type="Pfam" id="PF00392">
    <property type="entry name" value="GntR"/>
    <property type="match status" value="1"/>
</dbReference>
<sequence length="221" mass="25010">MISIQRSQSLRQQVYQALKQIILKGDLASGERVVETKLAEWLQVSRTPIREAIGQLKREQLIVSKPNGGFRVATLSVADAAQLYDCRIALEQLSVADACEQITSKQLKQLEKCVLVAEKSVKSESSESDSSKLLEIDYQFHHLIAESSNNQWLLALLEQVFDKMALLRVQTTKHNPQVLEIRLEHREVYQTIALKNVDLARSTIREHLIASKARVVTILLV</sequence>
<dbReference type="InterPro" id="IPR036390">
    <property type="entry name" value="WH_DNA-bd_sf"/>
</dbReference>
<dbReference type="PROSITE" id="PS50949">
    <property type="entry name" value="HTH_GNTR"/>
    <property type="match status" value="1"/>
</dbReference>
<evidence type="ECO:0000256" key="1">
    <source>
        <dbReference type="ARBA" id="ARBA00023015"/>
    </source>
</evidence>
<dbReference type="Proteomes" id="UP000729733">
    <property type="component" value="Unassembled WGS sequence"/>
</dbReference>
<dbReference type="SUPFAM" id="SSF46785">
    <property type="entry name" value="Winged helix' DNA-binding domain"/>
    <property type="match status" value="1"/>
</dbReference>
<dbReference type="InterPro" id="IPR008920">
    <property type="entry name" value="TF_FadR/GntR_C"/>
</dbReference>
<evidence type="ECO:0000313" key="6">
    <source>
        <dbReference type="Proteomes" id="UP000729733"/>
    </source>
</evidence>
<dbReference type="SMART" id="SM00895">
    <property type="entry name" value="FCD"/>
    <property type="match status" value="1"/>
</dbReference>
<reference evidence="5" key="1">
    <citation type="journal article" date="2021" name="Antonie Van Leeuwenhoek">
        <title>Draft genome and description of Waterburya agarophytonicola gen. nov. sp. nov. (Pleurocapsales, Cyanobacteria): a seaweed symbiont.</title>
        <authorList>
            <person name="Bonthond G."/>
            <person name="Shalygin S."/>
            <person name="Bayer T."/>
            <person name="Weinberger F."/>
        </authorList>
    </citation>
    <scope>NUCLEOTIDE SEQUENCE</scope>
    <source>
        <strain evidence="5">KI4</strain>
    </source>
</reference>
<protein>
    <submittedName>
        <fullName evidence="5">GntR family transcriptional regulator</fullName>
    </submittedName>
</protein>
<proteinExistence type="predicted"/>
<dbReference type="InterPro" id="IPR011711">
    <property type="entry name" value="GntR_C"/>
</dbReference>
<dbReference type="CDD" id="cd07377">
    <property type="entry name" value="WHTH_GntR"/>
    <property type="match status" value="1"/>
</dbReference>